<evidence type="ECO:0000313" key="4">
    <source>
        <dbReference type="Proteomes" id="UP000030108"/>
    </source>
</evidence>
<dbReference type="EMBL" id="JATN01000322">
    <property type="protein sequence ID" value="EUC56126.1"/>
    <property type="molecule type" value="Genomic_DNA"/>
</dbReference>
<dbReference type="Pfam" id="PF18803">
    <property type="entry name" value="CxC2"/>
    <property type="match status" value="1"/>
</dbReference>
<dbReference type="InterPro" id="IPR041457">
    <property type="entry name" value="CxC2_KDZ-assoc"/>
</dbReference>
<proteinExistence type="predicted"/>
<organism evidence="3 4">
    <name type="scientific">Rhizoctonia solani AG-3 Rhs1AP</name>
    <dbReference type="NCBI Taxonomy" id="1086054"/>
    <lineage>
        <taxon>Eukaryota</taxon>
        <taxon>Fungi</taxon>
        <taxon>Dikarya</taxon>
        <taxon>Basidiomycota</taxon>
        <taxon>Agaricomycotina</taxon>
        <taxon>Agaricomycetes</taxon>
        <taxon>Cantharellales</taxon>
        <taxon>Ceratobasidiaceae</taxon>
        <taxon>Rhizoctonia</taxon>
    </lineage>
</organism>
<dbReference type="OrthoDB" id="2804062at2759"/>
<evidence type="ECO:0000256" key="1">
    <source>
        <dbReference type="SAM" id="MobiDB-lite"/>
    </source>
</evidence>
<reference evidence="4" key="1">
    <citation type="journal article" date="2014" name="Genome Announc.">
        <title>Draft genome sequence of the plant-pathogenic soil fungus Rhizoctonia solani anastomosis group 3 strain Rhs1AP.</title>
        <authorList>
            <person name="Cubeta M.A."/>
            <person name="Thomas E."/>
            <person name="Dean R.A."/>
            <person name="Jabaji S."/>
            <person name="Neate S.M."/>
            <person name="Tavantzis S."/>
            <person name="Toda T."/>
            <person name="Vilgalys R."/>
            <person name="Bharathan N."/>
            <person name="Fedorova-Abrams N."/>
            <person name="Pakala S.B."/>
            <person name="Pakala S.M."/>
            <person name="Zafar N."/>
            <person name="Joardar V."/>
            <person name="Losada L."/>
            <person name="Nierman W.C."/>
        </authorList>
    </citation>
    <scope>NUCLEOTIDE SEQUENCE [LARGE SCALE GENOMIC DNA]</scope>
    <source>
        <strain evidence="4">AG-3</strain>
    </source>
</reference>
<accession>X8J4G2</accession>
<dbReference type="Pfam" id="PF18758">
    <property type="entry name" value="KDZ"/>
    <property type="match status" value="1"/>
</dbReference>
<protein>
    <recommendedName>
        <fullName evidence="2">CxC2-like cysteine cluster KDZ transposase-associated domain-containing protein</fullName>
    </recommendedName>
</protein>
<feature type="domain" description="CxC2-like cysteine cluster KDZ transposase-associated" evidence="2">
    <location>
        <begin position="218"/>
        <end position="320"/>
    </location>
</feature>
<feature type="region of interest" description="Disordered" evidence="1">
    <location>
        <begin position="47"/>
        <end position="107"/>
    </location>
</feature>
<sequence>MPKRGRTSQGNSERLDYTVTFYDDALATTTASPPAPTVDIQWFGEPVQSSSPSVAHRTLGKRRKTAPKTTTVDIKPSEPATNSLATAEAKREQLNLGPPNNISDDKDEWEDVNEPFALPPDEFVTQSDDAKPKKNSNYYLREWLHSSCDSYVRLTYEHDTPPSGLCAGCDSPVAHLYRCATCLGNQHLCVTCLKDAHTSMPTHRIQEWTGNIWRSACLANLGLVLYLGHGGRPCPDILETSNIHVGDLGGYVDVRVQYCKHDLDASITKAQQLIRARLFPCSDLRPKSAFTFNLLDTFNIFTTLGRTSAYKFDSVLTRITKPGFPTSVKDRYRELIYTHRRYLHVLNLRRAGHLFDHHPDELHPGDQALDCFSCPRPGINFNWEEVLPHERPYFRSSVSWDGNFCNVRKAKKVDSGDISLSDGKGYSPHKQTYKDWTKLDHGKQRDEKPTCDHHKAGNDVSVRFNGRDVTGIGALTCSSHSCYIPRGMVDFFQGELFIYADYGFASGLKYMTQGGKLAIMMTYDIMCHWLRKFKERVKKLPPEIEIPLDLDLVGAIPKWHLVGHIPECYVRYSLDHTQYVGRIDGEGVERVWAHQNEHSGSTSEQGPGMRTDSMTNVAEQWNFEIMCRLEKALPERYRKAQPEYIKQKKVHEELTAEFPQDKIAAWEVESLEPTQDLNGKWVSPLMDPIFVNGDFHSTVRAEREQESETARKTSRRPGVTRWISAGIELEHSMKKIQEKEKALGKSPTMQQNNSLNAQRLAARDRISAHEKKRLTYMGETDTPNHPEFSPIVDDAMDGAIVIMPSSYNPETLTSAGLSSLAELEGQLRRAMCGDTLETIRQMLGAKAFTVKYKNQHARGQGATTRAQAAIKEQTEKLQQAKWRYTNSRNALLRLGLLGADDKDKYLELTDADLKTLKSYIEETSRGLRQGHAAIPWIWRTSVVKNKAEWEISILRTEWFRSRERYKRWEEQLILLKREMVMGIRSFLKHREIWAWKAVQPSTTPGMQGYALARAEWFKDLAVAMYKSCRQSLEDDTVRLEWSSEWLRENVNGCGPYPSWVKADMSILWEGQEERFFGSEGYKGFRAKLDSAMAATRSDVASLKARHLSTTSFQLRNVQPEATELQQVMT</sequence>
<feature type="non-terminal residue" evidence="3">
    <location>
        <position position="1129"/>
    </location>
</feature>
<evidence type="ECO:0000313" key="3">
    <source>
        <dbReference type="EMBL" id="EUC56126.1"/>
    </source>
</evidence>
<dbReference type="Proteomes" id="UP000030108">
    <property type="component" value="Unassembled WGS sequence"/>
</dbReference>
<gene>
    <name evidence="3" type="ORF">RSOL_161050</name>
</gene>
<dbReference type="PANTHER" id="PTHR33104">
    <property type="entry name" value="SI:DKEY-29D5.2"/>
    <property type="match status" value="1"/>
</dbReference>
<dbReference type="AlphaFoldDB" id="X8J4G2"/>
<dbReference type="InterPro" id="IPR040521">
    <property type="entry name" value="KDZ"/>
</dbReference>
<evidence type="ECO:0000259" key="2">
    <source>
        <dbReference type="Pfam" id="PF18803"/>
    </source>
</evidence>
<comment type="caution">
    <text evidence="3">The sequence shown here is derived from an EMBL/GenBank/DDBJ whole genome shotgun (WGS) entry which is preliminary data.</text>
</comment>
<dbReference type="PANTHER" id="PTHR33104:SF2">
    <property type="entry name" value="CXC3 LIKE CYSTEINE CLUSTER DOMAIN-CONTAINING PROTEIN"/>
    <property type="match status" value="1"/>
</dbReference>
<name>X8J4G2_9AGAM</name>